<proteinExistence type="predicted"/>
<reference evidence="1 2" key="1">
    <citation type="submission" date="2013-08" db="EMBL/GenBank/DDBJ databases">
        <title>Flavobacterium limnosediminis JC2902 genome sequencing.</title>
        <authorList>
            <person name="Lee K."/>
            <person name="Yi H."/>
            <person name="Park S."/>
            <person name="Chun J."/>
        </authorList>
    </citation>
    <scope>NUCLEOTIDE SEQUENCE [LARGE SCALE GENOMIC DNA]</scope>
    <source>
        <strain evidence="1 2">JC2902</strain>
    </source>
</reference>
<accession>V6SKR3</accession>
<dbReference type="AlphaFoldDB" id="V6SKR3"/>
<keyword evidence="2" id="KW-1185">Reference proteome</keyword>
<name>V6SKR3_9FLAO</name>
<gene>
    <name evidence="1" type="ORF">FLJC2902T_21430</name>
</gene>
<organism evidence="1 2">
    <name type="scientific">Flavobacterium limnosediminis JC2902</name>
    <dbReference type="NCBI Taxonomy" id="1341181"/>
    <lineage>
        <taxon>Bacteria</taxon>
        <taxon>Pseudomonadati</taxon>
        <taxon>Bacteroidota</taxon>
        <taxon>Flavobacteriia</taxon>
        <taxon>Flavobacteriales</taxon>
        <taxon>Flavobacteriaceae</taxon>
        <taxon>Flavobacterium</taxon>
    </lineage>
</organism>
<sequence>MVVFKNLFCKPFFAGFEENFNKIALRNPFYFNLKKVVLQR</sequence>
<dbReference type="STRING" id="1341181.FLJC2902T_21430"/>
<dbReference type="EMBL" id="AVGG01000012">
    <property type="protein sequence ID" value="ESU27171.1"/>
    <property type="molecule type" value="Genomic_DNA"/>
</dbReference>
<comment type="caution">
    <text evidence="1">The sequence shown here is derived from an EMBL/GenBank/DDBJ whole genome shotgun (WGS) entry which is preliminary data.</text>
</comment>
<evidence type="ECO:0000313" key="2">
    <source>
        <dbReference type="Proteomes" id="UP000018004"/>
    </source>
</evidence>
<evidence type="ECO:0000313" key="1">
    <source>
        <dbReference type="EMBL" id="ESU27171.1"/>
    </source>
</evidence>
<dbReference type="Proteomes" id="UP000018004">
    <property type="component" value="Unassembled WGS sequence"/>
</dbReference>
<protein>
    <submittedName>
        <fullName evidence="1">Uncharacterized protein</fullName>
    </submittedName>
</protein>
<dbReference type="PATRIC" id="fig|1341181.4.peg.2108"/>